<dbReference type="Gene3D" id="3.30.565.10">
    <property type="entry name" value="Histidine kinase-like ATPase, C-terminal domain"/>
    <property type="match status" value="1"/>
</dbReference>
<dbReference type="NCBIfam" id="TIGR00229">
    <property type="entry name" value="sensory_box"/>
    <property type="match status" value="1"/>
</dbReference>
<dbReference type="Gene3D" id="3.40.50.2300">
    <property type="match status" value="1"/>
</dbReference>
<reference evidence="11 12" key="1">
    <citation type="journal article" date="2013" name="Genome Biol. Evol.">
        <title>Genomes of Stigonematalean cyanobacteria (subsection V) and the evolution of oxygenic photosynthesis from prokaryotes to plastids.</title>
        <authorList>
            <person name="Dagan T."/>
            <person name="Roettger M."/>
            <person name="Stucken K."/>
            <person name="Landan G."/>
            <person name="Koch R."/>
            <person name="Major P."/>
            <person name="Gould S.B."/>
            <person name="Goremykin V.V."/>
            <person name="Rippka R."/>
            <person name="Tandeau de Marsac N."/>
            <person name="Gugger M."/>
            <person name="Lockhart P.J."/>
            <person name="Allen J.F."/>
            <person name="Brune I."/>
            <person name="Maus I."/>
            <person name="Puhler A."/>
            <person name="Martin W.F."/>
        </authorList>
    </citation>
    <scope>NUCLEOTIDE SEQUENCE [LARGE SCALE GENOMIC DNA]</scope>
    <source>
        <strain evidence="11 12">PCC 7110</strain>
    </source>
</reference>
<dbReference type="PROSITE" id="PS50113">
    <property type="entry name" value="PAC"/>
    <property type="match status" value="1"/>
</dbReference>
<evidence type="ECO:0000259" key="9">
    <source>
        <dbReference type="PROSITE" id="PS50112"/>
    </source>
</evidence>
<dbReference type="Pfam" id="PF00989">
    <property type="entry name" value="PAS"/>
    <property type="match status" value="1"/>
</dbReference>
<evidence type="ECO:0000256" key="3">
    <source>
        <dbReference type="ARBA" id="ARBA00022553"/>
    </source>
</evidence>
<dbReference type="EC" id="2.7.13.3" evidence="2"/>
<keyword evidence="12" id="KW-1185">Reference proteome</keyword>
<dbReference type="GO" id="GO:0006355">
    <property type="term" value="P:regulation of DNA-templated transcription"/>
    <property type="evidence" value="ECO:0007669"/>
    <property type="project" value="InterPro"/>
</dbReference>
<dbReference type="InterPro" id="IPR036097">
    <property type="entry name" value="HisK_dim/P_sf"/>
</dbReference>
<feature type="domain" description="PAS" evidence="9">
    <location>
        <begin position="132"/>
        <end position="186"/>
    </location>
</feature>
<feature type="domain" description="Response regulatory" evidence="8">
    <location>
        <begin position="5"/>
        <end position="120"/>
    </location>
</feature>
<dbReference type="InterPro" id="IPR003594">
    <property type="entry name" value="HATPase_dom"/>
</dbReference>
<keyword evidence="5" id="KW-0902">Two-component regulatory system</keyword>
<dbReference type="GO" id="GO:0000155">
    <property type="term" value="F:phosphorelay sensor kinase activity"/>
    <property type="evidence" value="ECO:0007669"/>
    <property type="project" value="InterPro"/>
</dbReference>
<dbReference type="Gene3D" id="1.10.287.130">
    <property type="match status" value="1"/>
</dbReference>
<dbReference type="InterPro" id="IPR005467">
    <property type="entry name" value="His_kinase_dom"/>
</dbReference>
<evidence type="ECO:0000256" key="4">
    <source>
        <dbReference type="ARBA" id="ARBA00022777"/>
    </source>
</evidence>
<dbReference type="InterPro" id="IPR003661">
    <property type="entry name" value="HisK_dim/P_dom"/>
</dbReference>
<dbReference type="EMBL" id="ANNX02000047">
    <property type="protein sequence ID" value="KYC36905.1"/>
    <property type="molecule type" value="Genomic_DNA"/>
</dbReference>
<dbReference type="InterPro" id="IPR011006">
    <property type="entry name" value="CheY-like_superfamily"/>
</dbReference>
<dbReference type="CDD" id="cd00082">
    <property type="entry name" value="HisKA"/>
    <property type="match status" value="1"/>
</dbReference>
<dbReference type="InterPro" id="IPR000014">
    <property type="entry name" value="PAS"/>
</dbReference>
<dbReference type="Proteomes" id="UP000076925">
    <property type="component" value="Unassembled WGS sequence"/>
</dbReference>
<evidence type="ECO:0000256" key="2">
    <source>
        <dbReference type="ARBA" id="ARBA00012438"/>
    </source>
</evidence>
<sequence length="506" mass="56676">MTMKTILVVEDEGIVAKDLQKRLVKLSYHVPAIASSGKEAIQIAEKINPDLILMDIRLKGNIDGIEAAKEIQTHLDIPIIYLTAYADDNTLERARLTEPFGYVLKPFKEKELHTTIEIALSKHKKERQLKENQKGLVTAVTRISDGVIVCDRQELITFINPIAEKITGWQQEEAFGKKISEIFKIVPTKPHDLNTTITKFIQDEKSVLSEETVLISQDSQEIQIEYCTASIKNDLGNIIGAIVVFRDMTERNLASVASQKQLEQEQVLAKLSEINQIKDEFLSIVSHELRAPLSNIRMAIQLLQNTGIAEHGQQYINILKAECDREMTLINDLLDLQKAESGTDRHLNPEPLELQAWLPNIVDGFSARIQEHQQTFRLNIPSEIPPLISDNACLTRIVGELLNNACKYTATGGEIAVSVRNDISQSSTIISISNSTEISPTALAKIFEKFYRVRSPEFRRQPGTGLGLALAQKLIEQLQGTIEVESFDGWTTFTLKLSNLAVTSDQ</sequence>
<dbReference type="PROSITE" id="PS50109">
    <property type="entry name" value="HIS_KIN"/>
    <property type="match status" value="1"/>
</dbReference>
<feature type="modified residue" description="4-aspartylphosphate" evidence="6">
    <location>
        <position position="55"/>
    </location>
</feature>
<dbReference type="CDD" id="cd17534">
    <property type="entry name" value="REC_DC-like"/>
    <property type="match status" value="1"/>
</dbReference>
<dbReference type="PROSITE" id="PS50110">
    <property type="entry name" value="RESPONSE_REGULATORY"/>
    <property type="match status" value="1"/>
</dbReference>
<evidence type="ECO:0000256" key="6">
    <source>
        <dbReference type="PROSITE-ProRule" id="PRU00169"/>
    </source>
</evidence>
<dbReference type="InterPro" id="IPR035965">
    <property type="entry name" value="PAS-like_dom_sf"/>
</dbReference>
<dbReference type="SUPFAM" id="SSF47384">
    <property type="entry name" value="Homodimeric domain of signal transducing histidine kinase"/>
    <property type="match status" value="1"/>
</dbReference>
<dbReference type="Pfam" id="PF00512">
    <property type="entry name" value="HisKA"/>
    <property type="match status" value="1"/>
</dbReference>
<comment type="catalytic activity">
    <reaction evidence="1">
        <text>ATP + protein L-histidine = ADP + protein N-phospho-L-histidine.</text>
        <dbReference type="EC" id="2.7.13.3"/>
    </reaction>
</comment>
<feature type="domain" description="Histidine kinase" evidence="7">
    <location>
        <begin position="284"/>
        <end position="501"/>
    </location>
</feature>
<accession>A0A139WWU0</accession>
<evidence type="ECO:0000259" key="8">
    <source>
        <dbReference type="PROSITE" id="PS50110"/>
    </source>
</evidence>
<dbReference type="Pfam" id="PF00072">
    <property type="entry name" value="Response_reg"/>
    <property type="match status" value="1"/>
</dbReference>
<dbReference type="SUPFAM" id="SSF55785">
    <property type="entry name" value="PYP-like sensor domain (PAS domain)"/>
    <property type="match status" value="1"/>
</dbReference>
<dbReference type="OrthoDB" id="9809987at2"/>
<evidence type="ECO:0000256" key="5">
    <source>
        <dbReference type="ARBA" id="ARBA00023012"/>
    </source>
</evidence>
<dbReference type="InterPro" id="IPR013767">
    <property type="entry name" value="PAS_fold"/>
</dbReference>
<evidence type="ECO:0000259" key="10">
    <source>
        <dbReference type="PROSITE" id="PS50113"/>
    </source>
</evidence>
<gene>
    <name evidence="11" type="ORF">WA1_45435</name>
</gene>
<organism evidence="11 12">
    <name type="scientific">Scytonema hofmannii PCC 7110</name>
    <dbReference type="NCBI Taxonomy" id="128403"/>
    <lineage>
        <taxon>Bacteria</taxon>
        <taxon>Bacillati</taxon>
        <taxon>Cyanobacteriota</taxon>
        <taxon>Cyanophyceae</taxon>
        <taxon>Nostocales</taxon>
        <taxon>Scytonemataceae</taxon>
        <taxon>Scytonema</taxon>
    </lineage>
</organism>
<dbReference type="SUPFAM" id="SSF52172">
    <property type="entry name" value="CheY-like"/>
    <property type="match status" value="1"/>
</dbReference>
<keyword evidence="3 6" id="KW-0597">Phosphoprotein</keyword>
<evidence type="ECO:0000313" key="11">
    <source>
        <dbReference type="EMBL" id="KYC36905.1"/>
    </source>
</evidence>
<dbReference type="CDD" id="cd00130">
    <property type="entry name" value="PAS"/>
    <property type="match status" value="1"/>
</dbReference>
<dbReference type="PANTHER" id="PTHR43547">
    <property type="entry name" value="TWO-COMPONENT HISTIDINE KINASE"/>
    <property type="match status" value="1"/>
</dbReference>
<dbReference type="InterPro" id="IPR004358">
    <property type="entry name" value="Sig_transdc_His_kin-like_C"/>
</dbReference>
<feature type="domain" description="PAC" evidence="10">
    <location>
        <begin position="208"/>
        <end position="260"/>
    </location>
</feature>
<dbReference type="AlphaFoldDB" id="A0A139WWU0"/>
<evidence type="ECO:0000259" key="7">
    <source>
        <dbReference type="PROSITE" id="PS50109"/>
    </source>
</evidence>
<proteinExistence type="predicted"/>
<dbReference type="PANTHER" id="PTHR43547:SF2">
    <property type="entry name" value="HYBRID SIGNAL TRANSDUCTION HISTIDINE KINASE C"/>
    <property type="match status" value="1"/>
</dbReference>
<dbReference type="SMART" id="SM00387">
    <property type="entry name" value="HATPase_c"/>
    <property type="match status" value="1"/>
</dbReference>
<dbReference type="InterPro" id="IPR001789">
    <property type="entry name" value="Sig_transdc_resp-reg_receiver"/>
</dbReference>
<name>A0A139WWU0_9CYAN</name>
<dbReference type="RefSeq" id="WP_017744157.1">
    <property type="nucleotide sequence ID" value="NZ_KQ976354.1"/>
</dbReference>
<dbReference type="Pfam" id="PF02518">
    <property type="entry name" value="HATPase_c"/>
    <property type="match status" value="1"/>
</dbReference>
<dbReference type="PRINTS" id="PR00344">
    <property type="entry name" value="BCTRLSENSOR"/>
</dbReference>
<evidence type="ECO:0000313" key="12">
    <source>
        <dbReference type="Proteomes" id="UP000076925"/>
    </source>
</evidence>
<dbReference type="SUPFAM" id="SSF55874">
    <property type="entry name" value="ATPase domain of HSP90 chaperone/DNA topoisomerase II/histidine kinase"/>
    <property type="match status" value="1"/>
</dbReference>
<keyword evidence="4 11" id="KW-0418">Kinase</keyword>
<dbReference type="Gene3D" id="3.30.450.20">
    <property type="entry name" value="PAS domain"/>
    <property type="match status" value="1"/>
</dbReference>
<dbReference type="SMART" id="SM00388">
    <property type="entry name" value="HisKA"/>
    <property type="match status" value="1"/>
</dbReference>
<dbReference type="CDD" id="cd00075">
    <property type="entry name" value="HATPase"/>
    <property type="match status" value="1"/>
</dbReference>
<dbReference type="PROSITE" id="PS50112">
    <property type="entry name" value="PAS"/>
    <property type="match status" value="1"/>
</dbReference>
<protein>
    <recommendedName>
        <fullName evidence="2">histidine kinase</fullName>
        <ecNumber evidence="2">2.7.13.3</ecNumber>
    </recommendedName>
</protein>
<dbReference type="InterPro" id="IPR036890">
    <property type="entry name" value="HATPase_C_sf"/>
</dbReference>
<comment type="caution">
    <text evidence="11">The sequence shown here is derived from an EMBL/GenBank/DDBJ whole genome shotgun (WGS) entry which is preliminary data.</text>
</comment>
<dbReference type="STRING" id="128403.WA1_45435"/>
<keyword evidence="4 11" id="KW-0808">Transferase</keyword>
<dbReference type="SMART" id="SM00448">
    <property type="entry name" value="REC"/>
    <property type="match status" value="1"/>
</dbReference>
<evidence type="ECO:0000256" key="1">
    <source>
        <dbReference type="ARBA" id="ARBA00000085"/>
    </source>
</evidence>
<dbReference type="InterPro" id="IPR000700">
    <property type="entry name" value="PAS-assoc_C"/>
</dbReference>